<dbReference type="Proteomes" id="UP000887013">
    <property type="component" value="Unassembled WGS sequence"/>
</dbReference>
<feature type="region of interest" description="Disordered" evidence="1">
    <location>
        <begin position="45"/>
        <end position="83"/>
    </location>
</feature>
<evidence type="ECO:0000313" key="3">
    <source>
        <dbReference type="Proteomes" id="UP000887013"/>
    </source>
</evidence>
<sequence length="83" mass="8733">MSKVPFEDHSPFVNQDGDRHNRITCMAGTSASRVGPSSITMVTVSGHNDDGSHLSRGNERSGSGPMVCPGGSFGTISGDFRYS</sequence>
<dbReference type="OrthoDB" id="10469487at2759"/>
<accession>A0A8X6NVD1</accession>
<reference evidence="2" key="1">
    <citation type="submission" date="2020-08" db="EMBL/GenBank/DDBJ databases">
        <title>Multicomponent nature underlies the extraordinary mechanical properties of spider dragline silk.</title>
        <authorList>
            <person name="Kono N."/>
            <person name="Nakamura H."/>
            <person name="Mori M."/>
            <person name="Yoshida Y."/>
            <person name="Ohtoshi R."/>
            <person name="Malay A.D."/>
            <person name="Moran D.A.P."/>
            <person name="Tomita M."/>
            <person name="Numata K."/>
            <person name="Arakawa K."/>
        </authorList>
    </citation>
    <scope>NUCLEOTIDE SEQUENCE</scope>
</reference>
<feature type="region of interest" description="Disordered" evidence="1">
    <location>
        <begin position="1"/>
        <end position="20"/>
    </location>
</feature>
<proteinExistence type="predicted"/>
<comment type="caution">
    <text evidence="2">The sequence shown here is derived from an EMBL/GenBank/DDBJ whole genome shotgun (WGS) entry which is preliminary data.</text>
</comment>
<protein>
    <submittedName>
        <fullName evidence="2">Uncharacterized protein</fullName>
    </submittedName>
</protein>
<organism evidence="2 3">
    <name type="scientific">Nephila pilipes</name>
    <name type="common">Giant wood spider</name>
    <name type="synonym">Nephila maculata</name>
    <dbReference type="NCBI Taxonomy" id="299642"/>
    <lineage>
        <taxon>Eukaryota</taxon>
        <taxon>Metazoa</taxon>
        <taxon>Ecdysozoa</taxon>
        <taxon>Arthropoda</taxon>
        <taxon>Chelicerata</taxon>
        <taxon>Arachnida</taxon>
        <taxon>Araneae</taxon>
        <taxon>Araneomorphae</taxon>
        <taxon>Entelegynae</taxon>
        <taxon>Araneoidea</taxon>
        <taxon>Nephilidae</taxon>
        <taxon>Nephila</taxon>
    </lineage>
</organism>
<keyword evidence="3" id="KW-1185">Reference proteome</keyword>
<evidence type="ECO:0000313" key="2">
    <source>
        <dbReference type="EMBL" id="GFT33629.1"/>
    </source>
</evidence>
<dbReference type="EMBL" id="BMAW01108376">
    <property type="protein sequence ID" value="GFT33629.1"/>
    <property type="molecule type" value="Genomic_DNA"/>
</dbReference>
<dbReference type="AlphaFoldDB" id="A0A8X6NVD1"/>
<gene>
    <name evidence="2" type="ORF">NPIL_36821</name>
</gene>
<feature type="compositionally biased region" description="Basic and acidic residues" evidence="1">
    <location>
        <begin position="47"/>
        <end position="59"/>
    </location>
</feature>
<evidence type="ECO:0000256" key="1">
    <source>
        <dbReference type="SAM" id="MobiDB-lite"/>
    </source>
</evidence>
<name>A0A8X6NVD1_NEPPI</name>